<dbReference type="Pfam" id="PF03133">
    <property type="entry name" value="TTL"/>
    <property type="match status" value="1"/>
</dbReference>
<dbReference type="InterPro" id="IPR057954">
    <property type="entry name" value="SET_TTL12"/>
</dbReference>
<dbReference type="EMBL" id="JAZGQO010000014">
    <property type="protein sequence ID" value="KAK6170061.1"/>
    <property type="molecule type" value="Genomic_DNA"/>
</dbReference>
<dbReference type="PANTHER" id="PTHR46088:SF1">
    <property type="entry name" value="TUBULIN--TYROSINE LIGASE-LIKE PROTEIN 12"/>
    <property type="match status" value="1"/>
</dbReference>
<dbReference type="GO" id="GO:0005737">
    <property type="term" value="C:cytoplasm"/>
    <property type="evidence" value="ECO:0007669"/>
    <property type="project" value="TreeGrafter"/>
</dbReference>
<dbReference type="Proteomes" id="UP001347796">
    <property type="component" value="Unassembled WGS sequence"/>
</dbReference>
<evidence type="ECO:0000313" key="2">
    <source>
        <dbReference type="EMBL" id="KAK6170061.1"/>
    </source>
</evidence>
<evidence type="ECO:0000259" key="1">
    <source>
        <dbReference type="Pfam" id="PF25556"/>
    </source>
</evidence>
<protein>
    <recommendedName>
        <fullName evidence="1">Tubulin--tyrosine ligase-like protein 12 SET-like domain-containing protein</fullName>
    </recommendedName>
</protein>
<organism evidence="2 3">
    <name type="scientific">Patella caerulea</name>
    <name type="common">Rayed Mediterranean limpet</name>
    <dbReference type="NCBI Taxonomy" id="87958"/>
    <lineage>
        <taxon>Eukaryota</taxon>
        <taxon>Metazoa</taxon>
        <taxon>Spiralia</taxon>
        <taxon>Lophotrochozoa</taxon>
        <taxon>Mollusca</taxon>
        <taxon>Gastropoda</taxon>
        <taxon>Patellogastropoda</taxon>
        <taxon>Patelloidea</taxon>
        <taxon>Patellidae</taxon>
        <taxon>Patella</taxon>
    </lineage>
</organism>
<dbReference type="PROSITE" id="PS51221">
    <property type="entry name" value="TTL"/>
    <property type="match status" value="1"/>
</dbReference>
<gene>
    <name evidence="2" type="ORF">SNE40_018545</name>
</gene>
<dbReference type="Gene3D" id="3.30.470.20">
    <property type="entry name" value="ATP-grasp fold, B domain"/>
    <property type="match status" value="1"/>
</dbReference>
<keyword evidence="3" id="KW-1185">Reference proteome</keyword>
<proteinExistence type="predicted"/>
<dbReference type="AlphaFoldDB" id="A0AAN8J6G3"/>
<evidence type="ECO:0000313" key="3">
    <source>
        <dbReference type="Proteomes" id="UP001347796"/>
    </source>
</evidence>
<dbReference type="InterPro" id="IPR004344">
    <property type="entry name" value="TTL/TTLL_fam"/>
</dbReference>
<dbReference type="Pfam" id="PF25556">
    <property type="entry name" value="SET_TTL"/>
    <property type="match status" value="1"/>
</dbReference>
<name>A0AAN8J6G3_PATCE</name>
<accession>A0AAN8J6G3</accession>
<comment type="caution">
    <text evidence="2">The sequence shown here is derived from an EMBL/GenBank/DDBJ whole genome shotgun (WGS) entry which is preliminary data.</text>
</comment>
<feature type="domain" description="Tubulin--tyrosine ligase-like protein 12 SET-like" evidence="1">
    <location>
        <begin position="71"/>
        <end position="238"/>
    </location>
</feature>
<reference evidence="2 3" key="1">
    <citation type="submission" date="2024-01" db="EMBL/GenBank/DDBJ databases">
        <title>The genome of the rayed Mediterranean limpet Patella caerulea (Linnaeus, 1758).</title>
        <authorList>
            <person name="Anh-Thu Weber A."/>
            <person name="Halstead-Nussloch G."/>
        </authorList>
    </citation>
    <scope>NUCLEOTIDE SEQUENCE [LARGE SCALE GENOMIC DNA]</scope>
    <source>
        <strain evidence="2">AATW-2023a</strain>
        <tissue evidence="2">Whole specimen</tissue>
    </source>
</reference>
<dbReference type="PANTHER" id="PTHR46088">
    <property type="entry name" value="TUBULIN--TYROSINE LIGASE-LIKE PROTEIN 12"/>
    <property type="match status" value="1"/>
</dbReference>
<dbReference type="InterPro" id="IPR027749">
    <property type="entry name" value="TTLL12"/>
</dbReference>
<sequence>MPVTSTEEKPIELTLEDFIKTHEPQLRTSGVPEHLWKSLFIKLAGQVYDAGSSFQILCEEIEDEDGDIVGQKWKVVVINDNGVQLSDHNNIFLIDHAWTFRVPEARGYLEKVPGLMDRMANLMDIEQEDKDTEVIIEEILKEMWRFNQTFSFGHYEFGAEESLPFWYIMDEFGSRVQHADKPTFKMEPFYFCQQQMAYTIMWPLCDCEKGDEVTRNYVENTSDPLVRQAKLLPWKPSDMTDVDCTQEEPDEAFFMSNRVNESLPIPSAKSPTLPEDRSIKVFMQYPNLAKHLTDPRFEIVDDQVEADILWLNKHFKDFKGLSEEKPNVFINQFPLEFIITVKDMLAVVSRRAATEQEKTQKMSPGPKWLPVTYNLVTELPKFVSYYQQREALGLDNHWICKPWNLARSMDMHITKDISTIARLADSGPKVVCKYIHNPVLFNRQDIGNVKFDFRYMVLLADVKPLKIYAYDVFWLRFANRPYSLDHFEEYEKHFTVMNYDENVVLKQVHYDEFIPMFNEQYPDHPWADIEQEVFQMIRELFTAATSLPPPRGIPPSPQSRSKYALDLMLSWETNEKGERYMQPQICEVNYSPDCDRACKYHPFYVNDVFSTLFLDDIQDKHVTLL</sequence>